<dbReference type="SUPFAM" id="SSF46689">
    <property type="entry name" value="Homeodomain-like"/>
    <property type="match status" value="1"/>
</dbReference>
<dbReference type="GO" id="GO:0043565">
    <property type="term" value="F:sequence-specific DNA binding"/>
    <property type="evidence" value="ECO:0007669"/>
    <property type="project" value="InterPro"/>
</dbReference>
<evidence type="ECO:0000313" key="1">
    <source>
        <dbReference type="EMBL" id="ROR28077.1"/>
    </source>
</evidence>
<dbReference type="SUPFAM" id="SSF48295">
    <property type="entry name" value="TrpR-like"/>
    <property type="match status" value="2"/>
</dbReference>
<proteinExistence type="predicted"/>
<reference evidence="1 2" key="1">
    <citation type="submission" date="2018-11" db="EMBL/GenBank/DDBJ databases">
        <title>Genomic Encyclopedia of Type Strains, Phase IV (KMG-IV): sequencing the most valuable type-strain genomes for metagenomic binning, comparative biology and taxonomic classification.</title>
        <authorList>
            <person name="Goeker M."/>
        </authorList>
    </citation>
    <scope>NUCLEOTIDE SEQUENCE [LARGE SCALE GENOMIC DNA]</scope>
    <source>
        <strain evidence="1 2">DSM 26537</strain>
    </source>
</reference>
<keyword evidence="2" id="KW-1185">Reference proteome</keyword>
<accession>A0A3N1XT87</accession>
<dbReference type="EMBL" id="RJVG01000005">
    <property type="protein sequence ID" value="ROR28077.1"/>
    <property type="molecule type" value="Genomic_DNA"/>
</dbReference>
<dbReference type="PROSITE" id="PS51257">
    <property type="entry name" value="PROKAR_LIPOPROTEIN"/>
    <property type="match status" value="1"/>
</dbReference>
<dbReference type="InterPro" id="IPR010921">
    <property type="entry name" value="Trp_repressor/repl_initiator"/>
</dbReference>
<dbReference type="AlphaFoldDB" id="A0A3N1XT87"/>
<protein>
    <submittedName>
        <fullName evidence="1">Transposase-like protein</fullName>
    </submittedName>
</protein>
<dbReference type="OrthoDB" id="9797531at2"/>
<dbReference type="Proteomes" id="UP000273083">
    <property type="component" value="Unassembled WGS sequence"/>
</dbReference>
<sequence>MKRKSNYSLEQKLWAINRILSGEDSILHTVSLLGCSDVTIHEWLRNYQSSGLSGITISAKNTIYPDSVKVAAVEDYLKGIGSLREICQKYSIRSPRQLRSCIMKYNSHEELKTSGSGGAPIMTKGRSTTYDERLEIVPYWIEHQTSYVETADKYRVSYQ</sequence>
<evidence type="ECO:0000313" key="2">
    <source>
        <dbReference type="Proteomes" id="UP000273083"/>
    </source>
</evidence>
<organism evidence="1 2">
    <name type="scientific">Mobilisporobacter senegalensis</name>
    <dbReference type="NCBI Taxonomy" id="1329262"/>
    <lineage>
        <taxon>Bacteria</taxon>
        <taxon>Bacillati</taxon>
        <taxon>Bacillota</taxon>
        <taxon>Clostridia</taxon>
        <taxon>Lachnospirales</taxon>
        <taxon>Lachnospiraceae</taxon>
        <taxon>Mobilisporobacter</taxon>
    </lineage>
</organism>
<name>A0A3N1XT87_9FIRM</name>
<gene>
    <name evidence="1" type="ORF">EDD66_10515</name>
</gene>
<dbReference type="RefSeq" id="WP_123609265.1">
    <property type="nucleotide sequence ID" value="NZ_RJVG01000005.1"/>
</dbReference>
<comment type="caution">
    <text evidence="1">The sequence shown here is derived from an EMBL/GenBank/DDBJ whole genome shotgun (WGS) entry which is preliminary data.</text>
</comment>
<dbReference type="InterPro" id="IPR009057">
    <property type="entry name" value="Homeodomain-like_sf"/>
</dbReference>